<evidence type="ECO:0000256" key="6">
    <source>
        <dbReference type="ARBA" id="ARBA00023143"/>
    </source>
</evidence>
<dbReference type="InterPro" id="IPR053927">
    <property type="entry name" value="FlgK_helical"/>
</dbReference>
<evidence type="ECO:0000256" key="1">
    <source>
        <dbReference type="ARBA" id="ARBA00004365"/>
    </source>
</evidence>
<dbReference type="GO" id="GO:0009424">
    <property type="term" value="C:bacterial-type flagellum hook"/>
    <property type="evidence" value="ECO:0007669"/>
    <property type="project" value="InterPro"/>
</dbReference>
<comment type="subcellular location">
    <subcellularLocation>
        <location evidence="1">Bacterial flagellum</location>
    </subcellularLocation>
    <subcellularLocation>
        <location evidence="2">Secreted</location>
    </subcellularLocation>
</comment>
<dbReference type="EMBL" id="FQUY01000019">
    <property type="protein sequence ID" value="SHF34947.1"/>
    <property type="molecule type" value="Genomic_DNA"/>
</dbReference>
<reference evidence="11" key="1">
    <citation type="submission" date="2016-11" db="EMBL/GenBank/DDBJ databases">
        <authorList>
            <person name="Varghese N."/>
            <person name="Submissions S."/>
        </authorList>
    </citation>
    <scope>NUCLEOTIDE SEQUENCE [LARGE SCALE GENOMIC DNA]</scope>
    <source>
        <strain evidence="11">DSM 12395</strain>
    </source>
</reference>
<evidence type="ECO:0000259" key="8">
    <source>
        <dbReference type="Pfam" id="PF06429"/>
    </source>
</evidence>
<evidence type="ECO:0000256" key="2">
    <source>
        <dbReference type="ARBA" id="ARBA00004613"/>
    </source>
</evidence>
<dbReference type="GO" id="GO:0005576">
    <property type="term" value="C:extracellular region"/>
    <property type="evidence" value="ECO:0007669"/>
    <property type="project" value="UniProtKB-SubCell"/>
</dbReference>
<evidence type="ECO:0000256" key="5">
    <source>
        <dbReference type="ARBA" id="ARBA00022525"/>
    </source>
</evidence>
<evidence type="ECO:0000313" key="11">
    <source>
        <dbReference type="Proteomes" id="UP000184148"/>
    </source>
</evidence>
<proteinExistence type="inferred from homology"/>
<accession>A0A1M5AXY6</accession>
<evidence type="ECO:0000256" key="4">
    <source>
        <dbReference type="ARBA" id="ARBA00016244"/>
    </source>
</evidence>
<dbReference type="STRING" id="1121429.SAMN02745133_02415"/>
<evidence type="ECO:0000259" key="7">
    <source>
        <dbReference type="Pfam" id="PF00460"/>
    </source>
</evidence>
<name>A0A1M5AXY6_9FIRM</name>
<keyword evidence="10" id="KW-0969">Cilium</keyword>
<comment type="similarity">
    <text evidence="3">Belongs to the flagella basal body rod proteins family.</text>
</comment>
<dbReference type="InterPro" id="IPR010930">
    <property type="entry name" value="Flg_bb/hook_C_dom"/>
</dbReference>
<dbReference type="PANTHER" id="PTHR30033">
    <property type="entry name" value="FLAGELLAR HOOK-ASSOCIATED PROTEIN 1"/>
    <property type="match status" value="1"/>
</dbReference>
<gene>
    <name evidence="10" type="ORF">SAMN02745133_02415</name>
</gene>
<evidence type="ECO:0000259" key="9">
    <source>
        <dbReference type="Pfam" id="PF22638"/>
    </source>
</evidence>
<keyword evidence="11" id="KW-1185">Reference proteome</keyword>
<dbReference type="PANTHER" id="PTHR30033:SF1">
    <property type="entry name" value="FLAGELLAR HOOK-ASSOCIATED PROTEIN 1"/>
    <property type="match status" value="1"/>
</dbReference>
<organism evidence="10 11">
    <name type="scientific">Desulforamulus putei DSM 12395</name>
    <dbReference type="NCBI Taxonomy" id="1121429"/>
    <lineage>
        <taxon>Bacteria</taxon>
        <taxon>Bacillati</taxon>
        <taxon>Bacillota</taxon>
        <taxon>Clostridia</taxon>
        <taxon>Eubacteriales</taxon>
        <taxon>Peptococcaceae</taxon>
        <taxon>Desulforamulus</taxon>
    </lineage>
</organism>
<dbReference type="Pfam" id="PF06429">
    <property type="entry name" value="Flg_bbr_C"/>
    <property type="match status" value="1"/>
</dbReference>
<keyword evidence="10" id="KW-0966">Cell projection</keyword>
<dbReference type="RefSeq" id="WP_073239637.1">
    <property type="nucleotide sequence ID" value="NZ_FQUY01000019.1"/>
</dbReference>
<feature type="domain" description="Flagellar basal body rod protein N-terminal" evidence="7">
    <location>
        <begin position="8"/>
        <end position="37"/>
    </location>
</feature>
<feature type="domain" description="Flagellar basal-body/hook protein C-terminal" evidence="8">
    <location>
        <begin position="453"/>
        <end position="491"/>
    </location>
</feature>
<dbReference type="SUPFAM" id="SSF64518">
    <property type="entry name" value="Phase 1 flagellin"/>
    <property type="match status" value="1"/>
</dbReference>
<feature type="domain" description="Flagellar hook-associated protein FlgK helical" evidence="9">
    <location>
        <begin position="103"/>
        <end position="170"/>
    </location>
</feature>
<dbReference type="GO" id="GO:0005198">
    <property type="term" value="F:structural molecule activity"/>
    <property type="evidence" value="ECO:0007669"/>
    <property type="project" value="InterPro"/>
</dbReference>
<dbReference type="InterPro" id="IPR002371">
    <property type="entry name" value="FlgK"/>
</dbReference>
<protein>
    <recommendedName>
        <fullName evidence="4">Flagellar hook-associated protein 1</fullName>
    </recommendedName>
</protein>
<sequence>MPGTWFGLEIAKRGVMSHRTALDVTGHNIANANTAGYSRQEAVLKPTDPWTLPDLATKMLPGQLGTGVTVEEVRRIRDYYLDVQARQSGSYEGYWEKKLDLAKRMETVFPEPDGRGLQTVLLNFFNDWQDVNNNPEDPGVKKAVIESADELAGIFRQMHTQLSTIGEGIAVTSDSESPPGYYQVVGGMMSYEADKINLLTKRIADLSNTIIRLRQNGASPNDLLDQRDALLDELAKFGNIKTVVSDSGQIQVKFIDDSGSFDIIRMNGGQVEAGKVAVFKDTAADPHYHLFLDFDGSFDAADARLDLTARAAYSPALPGSGQGSLLGLESARLDNQKLLKDLDDLALTLVARVNAAATDTPPGSGIEFFDSATTGAADIKVKAGSTDIIGQNAIHVARLRSTLLTIGDVTNTTFENFYQGIVAQVGASVDHHANMLENQQAIGGQIEALRQSVSGVSVDEELTRMMQFQYGYQASARMIALQDEMLDYLINRIR</sequence>
<evidence type="ECO:0000313" key="10">
    <source>
        <dbReference type="EMBL" id="SHF34947.1"/>
    </source>
</evidence>
<dbReference type="GO" id="GO:0044780">
    <property type="term" value="P:bacterial-type flagellum assembly"/>
    <property type="evidence" value="ECO:0007669"/>
    <property type="project" value="InterPro"/>
</dbReference>
<dbReference type="Pfam" id="PF22638">
    <property type="entry name" value="FlgK_D1"/>
    <property type="match status" value="2"/>
</dbReference>
<dbReference type="Pfam" id="PF00460">
    <property type="entry name" value="Flg_bb_rod"/>
    <property type="match status" value="1"/>
</dbReference>
<feature type="domain" description="Flagellar hook-associated protein FlgK helical" evidence="9">
    <location>
        <begin position="188"/>
        <end position="357"/>
    </location>
</feature>
<dbReference type="Proteomes" id="UP000184148">
    <property type="component" value="Unassembled WGS sequence"/>
</dbReference>
<dbReference type="AlphaFoldDB" id="A0A1M5AXY6"/>
<keyword evidence="5" id="KW-0964">Secreted</keyword>
<dbReference type="InterPro" id="IPR001444">
    <property type="entry name" value="Flag_bb_rod_N"/>
</dbReference>
<keyword evidence="6" id="KW-0975">Bacterial flagellum</keyword>
<keyword evidence="10" id="KW-0282">Flagellum</keyword>
<evidence type="ECO:0000256" key="3">
    <source>
        <dbReference type="ARBA" id="ARBA00009677"/>
    </source>
</evidence>
<dbReference type="OrthoDB" id="9802553at2"/>